<reference evidence="5" key="1">
    <citation type="submission" date="2021-02" db="EMBL/GenBank/DDBJ databases">
        <authorList>
            <person name="Nowell W R."/>
        </authorList>
    </citation>
    <scope>NUCLEOTIDE SEQUENCE</scope>
</reference>
<evidence type="ECO:0000256" key="2">
    <source>
        <dbReference type="ARBA" id="ARBA00022803"/>
    </source>
</evidence>
<dbReference type="SUPFAM" id="SSF56399">
    <property type="entry name" value="ADP-ribosylation"/>
    <property type="match status" value="1"/>
</dbReference>
<feature type="repeat" description="TPR" evidence="3">
    <location>
        <begin position="570"/>
        <end position="603"/>
    </location>
</feature>
<name>A0A815BM98_9BILA</name>
<dbReference type="AlphaFoldDB" id="A0A815BM98"/>
<evidence type="ECO:0000256" key="3">
    <source>
        <dbReference type="PROSITE-ProRule" id="PRU00339"/>
    </source>
</evidence>
<feature type="non-terminal residue" evidence="5">
    <location>
        <position position="1"/>
    </location>
</feature>
<gene>
    <name evidence="5" type="ORF">GPM918_LOCUS27296</name>
    <name evidence="6" type="ORF">SRO942_LOCUS27593</name>
</gene>
<keyword evidence="2 3" id="KW-0802">TPR repeat</keyword>
<dbReference type="PANTHER" id="PTHR45641:SF19">
    <property type="entry name" value="NEPHROCYSTIN-3"/>
    <property type="match status" value="1"/>
</dbReference>
<dbReference type="EMBL" id="CAJOBC010025301">
    <property type="protein sequence ID" value="CAF4066497.1"/>
    <property type="molecule type" value="Genomic_DNA"/>
</dbReference>
<dbReference type="PANTHER" id="PTHR45641">
    <property type="entry name" value="TETRATRICOPEPTIDE REPEAT PROTEIN (AFU_ORTHOLOGUE AFUA_6G03870)"/>
    <property type="match status" value="1"/>
</dbReference>
<evidence type="ECO:0000256" key="1">
    <source>
        <dbReference type="ARBA" id="ARBA00022737"/>
    </source>
</evidence>
<keyword evidence="7" id="KW-1185">Reference proteome</keyword>
<organism evidence="5 7">
    <name type="scientific">Didymodactylos carnosus</name>
    <dbReference type="NCBI Taxonomy" id="1234261"/>
    <lineage>
        <taxon>Eukaryota</taxon>
        <taxon>Metazoa</taxon>
        <taxon>Spiralia</taxon>
        <taxon>Gnathifera</taxon>
        <taxon>Rotifera</taxon>
        <taxon>Eurotatoria</taxon>
        <taxon>Bdelloidea</taxon>
        <taxon>Philodinida</taxon>
        <taxon>Philodinidae</taxon>
        <taxon>Didymodactylos</taxon>
    </lineage>
</organism>
<proteinExistence type="predicted"/>
<dbReference type="PROSITE" id="PS50005">
    <property type="entry name" value="TPR"/>
    <property type="match status" value="2"/>
</dbReference>
<evidence type="ECO:0000313" key="6">
    <source>
        <dbReference type="EMBL" id="CAF4066497.1"/>
    </source>
</evidence>
<sequence>MMTASTEGTSSSESLYSRHMENLNTYQFLCLDEDFNNNLLKLRLEFQKLKVFDNVKDCEEYIQKSSSTTQKLLLITSKTLSKKIIPLIHDVKHLSAIYVLCTNERSTIEFSARYNKVKDVFTNLEEMIKRIKEDEDVYERINNATVGITVYSLKEGLEQRNAMFMHLQIFIDIILRMKPTPSKSKKDLLDFLRQKYSDNEKQLALINEFEREYNLEHAILWYSKAPFLSEILNKALRDHDFDVLIAVRFFIVDLYSQLSDEYKKFHDIPSEPILHVYRGQGISEEELTLIRENIGEFISMNSFLSTSTIEQTGQFYSEANKTENGLMKCILFKFDIDCGLLNARPFAYIVDHSQFPEENEVLIALGTIFRIKEVTYNSNEKTWIANLTLCTEDDFVLKPLLEYEKNRLGQNPDFISLGQSLSHIGRYEQAKNLFQQIINESTDDLERIICYHHLIDINRYERKWDEAYKNYMKLPVPQENNHPGMEKYIGYIHASIAELYFWKEEFDMALDYCKTSLSLIPKDHSFLVKPYHIMGTTFMAKDQYELALKFLNKAFDIQEKYLPEDHPSFGETYNYMAVTYEQMKDYLNAFEFYNKCLRIYKKSLPPSHPNIQNNENNLKCLEVMMNNH</sequence>
<dbReference type="EMBL" id="CAJNOQ010011381">
    <property type="protein sequence ID" value="CAF1275506.1"/>
    <property type="molecule type" value="Genomic_DNA"/>
</dbReference>
<protein>
    <submittedName>
        <fullName evidence="5">Uncharacterized protein</fullName>
    </submittedName>
</protein>
<dbReference type="InterPro" id="IPR019734">
    <property type="entry name" value="TPR_rpt"/>
</dbReference>
<dbReference type="SMART" id="SM00028">
    <property type="entry name" value="TPR"/>
    <property type="match status" value="4"/>
</dbReference>
<comment type="caution">
    <text evidence="5">The sequence shown here is derived from an EMBL/GenBank/DDBJ whole genome shotgun (WGS) entry which is preliminary data.</text>
</comment>
<dbReference type="Proteomes" id="UP000663829">
    <property type="component" value="Unassembled WGS sequence"/>
</dbReference>
<dbReference type="PROSITE" id="PS51996">
    <property type="entry name" value="TR_MART"/>
    <property type="match status" value="1"/>
</dbReference>
<dbReference type="Proteomes" id="UP000681722">
    <property type="component" value="Unassembled WGS sequence"/>
</dbReference>
<evidence type="ECO:0000313" key="5">
    <source>
        <dbReference type="EMBL" id="CAF1275506.1"/>
    </source>
</evidence>
<dbReference type="Gene3D" id="1.25.40.10">
    <property type="entry name" value="Tetratricopeptide repeat domain"/>
    <property type="match status" value="2"/>
</dbReference>
<feature type="repeat" description="TPR" evidence="3">
    <location>
        <begin position="528"/>
        <end position="561"/>
    </location>
</feature>
<accession>A0A815BM98</accession>
<feature type="coiled-coil region" evidence="4">
    <location>
        <begin position="114"/>
        <end position="144"/>
    </location>
</feature>
<dbReference type="InterPro" id="IPR011990">
    <property type="entry name" value="TPR-like_helical_dom_sf"/>
</dbReference>
<dbReference type="Gene3D" id="3.90.176.10">
    <property type="entry name" value="Toxin ADP-ribosyltransferase, Chain A, domain 1"/>
    <property type="match status" value="1"/>
</dbReference>
<keyword evidence="1" id="KW-0677">Repeat</keyword>
<evidence type="ECO:0000256" key="4">
    <source>
        <dbReference type="SAM" id="Coils"/>
    </source>
</evidence>
<dbReference type="SUPFAM" id="SSF48452">
    <property type="entry name" value="TPR-like"/>
    <property type="match status" value="2"/>
</dbReference>
<evidence type="ECO:0000313" key="7">
    <source>
        <dbReference type="Proteomes" id="UP000663829"/>
    </source>
</evidence>
<dbReference type="Pfam" id="PF13424">
    <property type="entry name" value="TPR_12"/>
    <property type="match status" value="1"/>
</dbReference>
<keyword evidence="4" id="KW-0175">Coiled coil</keyword>